<reference evidence="5" key="1">
    <citation type="submission" date="2021-03" db="EMBL/GenBank/DDBJ databases">
        <title>novel species isolated from a fishpond in China.</title>
        <authorList>
            <person name="Lu H."/>
            <person name="Cai Z."/>
        </authorList>
    </citation>
    <scope>NUCLEOTIDE SEQUENCE</scope>
    <source>
        <strain evidence="5">JCM 30855</strain>
    </source>
</reference>
<dbReference type="InterPro" id="IPR016167">
    <property type="entry name" value="FAD-bd_PCMH_sub1"/>
</dbReference>
<dbReference type="SUPFAM" id="SSF55103">
    <property type="entry name" value="FAD-linked oxidases, C-terminal domain"/>
    <property type="match status" value="1"/>
</dbReference>
<dbReference type="Gene3D" id="3.40.462.10">
    <property type="entry name" value="FAD-linked oxidases, C-terminal domain"/>
    <property type="match status" value="1"/>
</dbReference>
<name>A0A939DQV5_9ALTE</name>
<keyword evidence="6" id="KW-1185">Reference proteome</keyword>
<dbReference type="InterPro" id="IPR016164">
    <property type="entry name" value="FAD-linked_Oxase-like_C"/>
</dbReference>
<organism evidence="5 6">
    <name type="scientific">Bowmanella dokdonensis</name>
    <dbReference type="NCBI Taxonomy" id="751969"/>
    <lineage>
        <taxon>Bacteria</taxon>
        <taxon>Pseudomonadati</taxon>
        <taxon>Pseudomonadota</taxon>
        <taxon>Gammaproteobacteria</taxon>
        <taxon>Alteromonadales</taxon>
        <taxon>Alteromonadaceae</taxon>
        <taxon>Bowmanella</taxon>
    </lineage>
</organism>
<dbReference type="PROSITE" id="PS51387">
    <property type="entry name" value="FAD_PCMH"/>
    <property type="match status" value="1"/>
</dbReference>
<dbReference type="InterPro" id="IPR036318">
    <property type="entry name" value="FAD-bd_PCMH-like_sf"/>
</dbReference>
<evidence type="ECO:0000313" key="6">
    <source>
        <dbReference type="Proteomes" id="UP000664654"/>
    </source>
</evidence>
<dbReference type="RefSeq" id="WP_206575410.1">
    <property type="nucleotide sequence ID" value="NZ_JAFKCV010000016.1"/>
</dbReference>
<accession>A0A939DQV5</accession>
<protein>
    <submittedName>
        <fullName evidence="5">FAD-binding oxidoreductase</fullName>
    </submittedName>
</protein>
<dbReference type="Gene3D" id="3.30.465.10">
    <property type="match status" value="1"/>
</dbReference>
<gene>
    <name evidence="5" type="ORF">J0A66_18845</name>
</gene>
<feature type="domain" description="FAD-binding PCMH-type" evidence="4">
    <location>
        <begin position="33"/>
        <end position="232"/>
    </location>
</feature>
<sequence length="540" mass="59940">MKIYQLLLESLPCALHPRLLDPDAATAQFGKTTFSDPIAIDASFRAISSSEIQQLVALANELGFHIYPVSTGNNWGYGSVSGFTSPTGKVVLDLSLMRQIIPTSKELGLITIEPGVTQQQLAEYLQQQGWDFMTPVTGAGPHCSVLANALERGYGITPRTDHFEAVTALKAVLPHPELCHTEYCSAVSSLDLSEEDFIDKTYKWGVGPYLDGMLTQSNLGIVTQISLRLGRKPPAFSAFYLRCTDKDKFFDLTATIRTILKDYEGIVGSINLMDRRRLISMVADNPNGTAHQVMSDQQLEDLAERHDVPQWLVVGSIYGDKTVVRSVKQALRKQFKGLGQLLFSDGLLLSAARYLTGLTNFGPLASIKKQLISLQQGIEIMLGVPNQVALPLAYWRTRKVQSDSQQPLLPDKDGCGLLWYAPLIPMKPEKMQEFVEFVRSTAPRYGVEPLITFTNLRHDCVDSTVPIVFNLADPASVQSAKDCLEELVNEGRKKGYVPYRLNTEQQQKLLNPSSPHWMLVRKLKSSLDPNNVLSPGRYNP</sequence>
<dbReference type="Proteomes" id="UP000664654">
    <property type="component" value="Unassembled WGS sequence"/>
</dbReference>
<dbReference type="InterPro" id="IPR006094">
    <property type="entry name" value="Oxid_FAD_bind_N"/>
</dbReference>
<dbReference type="EMBL" id="JAFKCV010000016">
    <property type="protein sequence ID" value="MBN7827298.1"/>
    <property type="molecule type" value="Genomic_DNA"/>
</dbReference>
<dbReference type="SUPFAM" id="SSF56176">
    <property type="entry name" value="FAD-binding/transporter-associated domain-like"/>
    <property type="match status" value="1"/>
</dbReference>
<keyword evidence="3" id="KW-0274">FAD</keyword>
<comment type="similarity">
    <text evidence="1">Belongs to the FAD-binding oxidoreductase/transferase type 4 family.</text>
</comment>
<proteinExistence type="inferred from homology"/>
<dbReference type="InterPro" id="IPR016170">
    <property type="entry name" value="Cytok_DH_C_sf"/>
</dbReference>
<evidence type="ECO:0000256" key="1">
    <source>
        <dbReference type="ARBA" id="ARBA00008000"/>
    </source>
</evidence>
<comment type="caution">
    <text evidence="5">The sequence shown here is derived from an EMBL/GenBank/DDBJ whole genome shotgun (WGS) entry which is preliminary data.</text>
</comment>
<dbReference type="PANTHER" id="PTHR11748">
    <property type="entry name" value="D-LACTATE DEHYDROGENASE"/>
    <property type="match status" value="1"/>
</dbReference>
<dbReference type="PANTHER" id="PTHR11748:SF111">
    <property type="entry name" value="D-LACTATE DEHYDROGENASE, MITOCHONDRIAL-RELATED"/>
    <property type="match status" value="1"/>
</dbReference>
<dbReference type="GO" id="GO:1903457">
    <property type="term" value="P:lactate catabolic process"/>
    <property type="evidence" value="ECO:0007669"/>
    <property type="project" value="TreeGrafter"/>
</dbReference>
<keyword evidence="2" id="KW-0285">Flavoprotein</keyword>
<dbReference type="GO" id="GO:0004458">
    <property type="term" value="F:D-lactate dehydrogenase (cytochrome) activity"/>
    <property type="evidence" value="ECO:0007669"/>
    <property type="project" value="TreeGrafter"/>
</dbReference>
<dbReference type="InterPro" id="IPR016169">
    <property type="entry name" value="FAD-bd_PCMH_sub2"/>
</dbReference>
<evidence type="ECO:0000256" key="3">
    <source>
        <dbReference type="ARBA" id="ARBA00022827"/>
    </source>
</evidence>
<dbReference type="Gene3D" id="3.30.43.10">
    <property type="entry name" value="Uridine Diphospho-n-acetylenolpyruvylglucosamine Reductase, domain 2"/>
    <property type="match status" value="1"/>
</dbReference>
<dbReference type="GO" id="GO:0071949">
    <property type="term" value="F:FAD binding"/>
    <property type="evidence" value="ECO:0007669"/>
    <property type="project" value="InterPro"/>
</dbReference>
<dbReference type="Pfam" id="PF01565">
    <property type="entry name" value="FAD_binding_4"/>
    <property type="match status" value="1"/>
</dbReference>
<dbReference type="InterPro" id="IPR016166">
    <property type="entry name" value="FAD-bd_PCMH"/>
</dbReference>
<evidence type="ECO:0000256" key="2">
    <source>
        <dbReference type="ARBA" id="ARBA00022630"/>
    </source>
</evidence>
<evidence type="ECO:0000259" key="4">
    <source>
        <dbReference type="PROSITE" id="PS51387"/>
    </source>
</evidence>
<dbReference type="GO" id="GO:0008720">
    <property type="term" value="F:D-lactate dehydrogenase (NAD+) activity"/>
    <property type="evidence" value="ECO:0007669"/>
    <property type="project" value="TreeGrafter"/>
</dbReference>
<evidence type="ECO:0000313" key="5">
    <source>
        <dbReference type="EMBL" id="MBN7827298.1"/>
    </source>
</evidence>
<dbReference type="AlphaFoldDB" id="A0A939DQV5"/>